<reference evidence="1 2" key="1">
    <citation type="submission" date="2024-01" db="EMBL/GenBank/DDBJ databases">
        <title>A draft genome for a cacao thread blight-causing isolate of Paramarasmius palmivorus.</title>
        <authorList>
            <person name="Baruah I.K."/>
            <person name="Bukari Y."/>
            <person name="Amoako-Attah I."/>
            <person name="Meinhardt L.W."/>
            <person name="Bailey B.A."/>
            <person name="Cohen S.P."/>
        </authorList>
    </citation>
    <scope>NUCLEOTIDE SEQUENCE [LARGE SCALE GENOMIC DNA]</scope>
    <source>
        <strain evidence="1 2">GH-12</strain>
    </source>
</reference>
<organism evidence="1 2">
    <name type="scientific">Paramarasmius palmivorus</name>
    <dbReference type="NCBI Taxonomy" id="297713"/>
    <lineage>
        <taxon>Eukaryota</taxon>
        <taxon>Fungi</taxon>
        <taxon>Dikarya</taxon>
        <taxon>Basidiomycota</taxon>
        <taxon>Agaricomycotina</taxon>
        <taxon>Agaricomycetes</taxon>
        <taxon>Agaricomycetidae</taxon>
        <taxon>Agaricales</taxon>
        <taxon>Marasmiineae</taxon>
        <taxon>Marasmiaceae</taxon>
        <taxon>Paramarasmius</taxon>
    </lineage>
</organism>
<comment type="caution">
    <text evidence="1">The sequence shown here is derived from an EMBL/GenBank/DDBJ whole genome shotgun (WGS) entry which is preliminary data.</text>
</comment>
<proteinExistence type="predicted"/>
<protein>
    <submittedName>
        <fullName evidence="1">Uncharacterized protein</fullName>
    </submittedName>
</protein>
<dbReference type="AlphaFoldDB" id="A0AAW0CX08"/>
<name>A0AAW0CX08_9AGAR</name>
<keyword evidence="2" id="KW-1185">Reference proteome</keyword>
<accession>A0AAW0CX08</accession>
<evidence type="ECO:0000313" key="1">
    <source>
        <dbReference type="EMBL" id="KAK7043667.1"/>
    </source>
</evidence>
<dbReference type="EMBL" id="JAYKXP010000028">
    <property type="protein sequence ID" value="KAK7043667.1"/>
    <property type="molecule type" value="Genomic_DNA"/>
</dbReference>
<sequence length="421" mass="48325">MPLIQESSTFTINGGNLTNIEGEQLIHVQSGGTLVQYIKHFGRKATPQDLDLKISNYLHVPVPVSSNNLHIQRSLLCDTSSNVLDQKYNAHRTVNHIACIEGGLEKDSSNTTEFLQVVYDGPDAFNAYQEDFERFSQSRDPQSVQLFGYNWDRDVPSLIFYEALIPVSYILEKHRYSPILRTYIEYMFGKAKMLPEHHGMLFSKLWINARTNTVHEGPYIHVRSSSKIDYYAYGFEPHSFPHHDSSVDRNLPISTYDETNILLGRLVKAIPTKFLLLAIRWSNRSTYECDLKPEDVVRALSCLPGTIYHMIRKDIVARWPGDMERWKYVFCAQTLRTTIPRKAAIMDGASEVRFAFTLSEAQNLGSGFDRFDVCYQLGHFDEWQAFGFAWTVQADNVFTQLGIEDRSGEYGGFEFCVFVEE</sequence>
<gene>
    <name evidence="1" type="ORF">VNI00_008278</name>
</gene>
<dbReference type="Proteomes" id="UP001383192">
    <property type="component" value="Unassembled WGS sequence"/>
</dbReference>
<evidence type="ECO:0000313" key="2">
    <source>
        <dbReference type="Proteomes" id="UP001383192"/>
    </source>
</evidence>